<dbReference type="GO" id="GO:0009329">
    <property type="term" value="C:acetate CoA-transferase complex"/>
    <property type="evidence" value="ECO:0007669"/>
    <property type="project" value="TreeGrafter"/>
</dbReference>
<comment type="subunit">
    <text evidence="13">Acetyl-CoA carboxylase is a heterohexamer composed of biotin carboxyl carrier protein (AccB), biotin carboxylase (AccC) and two subunits each of ACCase subunit alpha (AccA) and ACCase subunit beta (AccD).</text>
</comment>
<dbReference type="AlphaFoldDB" id="A7GZZ9"/>
<name>A7GZZ9_CAMC5</name>
<feature type="binding site" evidence="13">
    <location>
        <position position="49"/>
    </location>
    <ligand>
        <name>Zn(2+)</name>
        <dbReference type="ChEBI" id="CHEBI:29105"/>
    </ligand>
</feature>
<feature type="zinc finger region" description="C4-type" evidence="13">
    <location>
        <begin position="27"/>
        <end position="49"/>
    </location>
</feature>
<evidence type="ECO:0000313" key="15">
    <source>
        <dbReference type="EMBL" id="EAU01015.1"/>
    </source>
</evidence>
<keyword evidence="13" id="KW-0963">Cytoplasm</keyword>
<evidence type="ECO:0000256" key="11">
    <source>
        <dbReference type="ARBA" id="ARBA00023160"/>
    </source>
</evidence>
<comment type="similarity">
    <text evidence="13">Belongs to the AccD/PCCB family.</text>
</comment>
<dbReference type="UniPathway" id="UPA00655">
    <property type="reaction ID" value="UER00711"/>
</dbReference>
<dbReference type="GO" id="GO:0003989">
    <property type="term" value="F:acetyl-CoA carboxylase activity"/>
    <property type="evidence" value="ECO:0007669"/>
    <property type="project" value="InterPro"/>
</dbReference>
<evidence type="ECO:0000313" key="16">
    <source>
        <dbReference type="Proteomes" id="UP000006380"/>
    </source>
</evidence>
<comment type="catalytic activity">
    <reaction evidence="13">
        <text>N(6)-carboxybiotinyl-L-lysyl-[protein] + acetyl-CoA = N(6)-biotinyl-L-lysyl-[protein] + malonyl-CoA</text>
        <dbReference type="Rhea" id="RHEA:54728"/>
        <dbReference type="Rhea" id="RHEA-COMP:10505"/>
        <dbReference type="Rhea" id="RHEA-COMP:10506"/>
        <dbReference type="ChEBI" id="CHEBI:57288"/>
        <dbReference type="ChEBI" id="CHEBI:57384"/>
        <dbReference type="ChEBI" id="CHEBI:83144"/>
        <dbReference type="ChEBI" id="CHEBI:83145"/>
        <dbReference type="EC" id="2.1.3.15"/>
    </reaction>
</comment>
<dbReference type="OrthoDB" id="9772975at2"/>
<reference evidence="15" key="1">
    <citation type="submission" date="2016-07" db="EMBL/GenBank/DDBJ databases">
        <title>Comparative genomics of the Campylobacter concisus group.</title>
        <authorList>
            <person name="Miller W.G."/>
            <person name="Yee E."/>
            <person name="Chapman M.H."/>
            <person name="Huynh S."/>
            <person name="Bono J.L."/>
            <person name="On S.L.W."/>
            <person name="StLeger J."/>
            <person name="Foster G."/>
            <person name="Parker C.T."/>
        </authorList>
    </citation>
    <scope>NUCLEOTIDE SEQUENCE</scope>
    <source>
        <strain evidence="15">525.92</strain>
    </source>
</reference>
<dbReference type="EMBL" id="CP000767">
    <property type="protein sequence ID" value="EAU01015.1"/>
    <property type="molecule type" value="Genomic_DNA"/>
</dbReference>
<dbReference type="InterPro" id="IPR000438">
    <property type="entry name" value="Acetyl_CoA_COase_Trfase_b_su"/>
</dbReference>
<evidence type="ECO:0000259" key="14">
    <source>
        <dbReference type="PROSITE" id="PS50980"/>
    </source>
</evidence>
<evidence type="ECO:0000256" key="3">
    <source>
        <dbReference type="ARBA" id="ARBA00022679"/>
    </source>
</evidence>
<keyword evidence="2 13" id="KW-0444">Lipid biosynthesis</keyword>
<dbReference type="PANTHER" id="PTHR42995:SF5">
    <property type="entry name" value="ACETYL-COENZYME A CARBOXYLASE CARBOXYL TRANSFERASE SUBUNIT BETA, CHLOROPLASTIC"/>
    <property type="match status" value="1"/>
</dbReference>
<accession>A7GZZ9</accession>
<evidence type="ECO:0000256" key="8">
    <source>
        <dbReference type="ARBA" id="ARBA00022833"/>
    </source>
</evidence>
<dbReference type="SUPFAM" id="SSF52096">
    <property type="entry name" value="ClpP/crotonase"/>
    <property type="match status" value="1"/>
</dbReference>
<dbReference type="PANTHER" id="PTHR42995">
    <property type="entry name" value="ACETYL-COENZYME A CARBOXYLASE CARBOXYL TRANSFERASE SUBUNIT BETA, CHLOROPLASTIC"/>
    <property type="match status" value="1"/>
</dbReference>
<dbReference type="InterPro" id="IPR011762">
    <property type="entry name" value="COA_CT_N"/>
</dbReference>
<evidence type="ECO:0000256" key="2">
    <source>
        <dbReference type="ARBA" id="ARBA00022516"/>
    </source>
</evidence>
<evidence type="ECO:0000256" key="5">
    <source>
        <dbReference type="ARBA" id="ARBA00022741"/>
    </source>
</evidence>
<evidence type="ECO:0000256" key="7">
    <source>
        <dbReference type="ARBA" id="ARBA00022832"/>
    </source>
</evidence>
<dbReference type="GO" id="GO:0016743">
    <property type="term" value="F:carboxyl- or carbamoyltransferase activity"/>
    <property type="evidence" value="ECO:0007669"/>
    <property type="project" value="UniProtKB-UniRule"/>
</dbReference>
<keyword evidence="11 13" id="KW-0275">Fatty acid biosynthesis</keyword>
<evidence type="ECO:0000256" key="10">
    <source>
        <dbReference type="ARBA" id="ARBA00023098"/>
    </source>
</evidence>
<evidence type="ECO:0000256" key="9">
    <source>
        <dbReference type="ARBA" id="ARBA00022840"/>
    </source>
</evidence>
<organism evidence="15 16">
    <name type="scientific">Campylobacter curvus (strain 525.92)</name>
    <dbReference type="NCBI Taxonomy" id="360105"/>
    <lineage>
        <taxon>Bacteria</taxon>
        <taxon>Pseudomonadati</taxon>
        <taxon>Campylobacterota</taxon>
        <taxon>Epsilonproteobacteria</taxon>
        <taxon>Campylobacterales</taxon>
        <taxon>Campylobacteraceae</taxon>
        <taxon>Campylobacter</taxon>
    </lineage>
</organism>
<comment type="function">
    <text evidence="12 13">Component of the acetyl coenzyme A carboxylase (ACC) complex. Biotin carboxylase (BC) catalyzes the carboxylation of biotin on its carrier protein (BCCP) and then the CO(2) group is transferred by the transcarboxylase to acetyl-CoA to form malonyl-CoA.</text>
</comment>
<protein>
    <recommendedName>
        <fullName evidence="13">Acetyl-coenzyme A carboxylase carboxyl transferase subunit beta</fullName>
        <shortName evidence="13">ACCase subunit beta</shortName>
        <shortName evidence="13">Acetyl-CoA carboxylase carboxyltransferase subunit beta</shortName>
        <ecNumber evidence="13">2.1.3.15</ecNumber>
    </recommendedName>
</protein>
<keyword evidence="4 13" id="KW-0479">Metal-binding</keyword>
<dbReference type="GO" id="GO:0005524">
    <property type="term" value="F:ATP binding"/>
    <property type="evidence" value="ECO:0007669"/>
    <property type="project" value="UniProtKB-KW"/>
</dbReference>
<keyword evidence="5 13" id="KW-0547">Nucleotide-binding</keyword>
<feature type="binding site" evidence="13">
    <location>
        <position position="30"/>
    </location>
    <ligand>
        <name>Zn(2+)</name>
        <dbReference type="ChEBI" id="CHEBI:29105"/>
    </ligand>
</feature>
<keyword evidence="10 13" id="KW-0443">Lipid metabolism</keyword>
<keyword evidence="3 13" id="KW-0808">Transferase</keyword>
<dbReference type="Pfam" id="PF01039">
    <property type="entry name" value="Carboxyl_trans"/>
    <property type="match status" value="1"/>
</dbReference>
<dbReference type="Proteomes" id="UP000006380">
    <property type="component" value="Chromosome"/>
</dbReference>
<evidence type="ECO:0000256" key="13">
    <source>
        <dbReference type="HAMAP-Rule" id="MF_01395"/>
    </source>
</evidence>
<feature type="binding site" evidence="13">
    <location>
        <position position="46"/>
    </location>
    <ligand>
        <name>Zn(2+)</name>
        <dbReference type="ChEBI" id="CHEBI:29105"/>
    </ligand>
</feature>
<comment type="cofactor">
    <cofactor evidence="13">
        <name>Zn(2+)</name>
        <dbReference type="ChEBI" id="CHEBI:29105"/>
    </cofactor>
    <text evidence="13">Binds 1 zinc ion per subunit.</text>
</comment>
<evidence type="ECO:0000256" key="12">
    <source>
        <dbReference type="ARBA" id="ARBA00025280"/>
    </source>
</evidence>
<evidence type="ECO:0000256" key="6">
    <source>
        <dbReference type="ARBA" id="ARBA00022771"/>
    </source>
</evidence>
<keyword evidence="8 13" id="KW-0862">Zinc</keyword>
<dbReference type="PRINTS" id="PR01070">
    <property type="entry name" value="ACCCTRFRASEB"/>
</dbReference>
<dbReference type="GO" id="GO:2001295">
    <property type="term" value="P:malonyl-CoA biosynthetic process"/>
    <property type="evidence" value="ECO:0007669"/>
    <property type="project" value="UniProtKB-UniRule"/>
</dbReference>
<dbReference type="PROSITE" id="PS50980">
    <property type="entry name" value="COA_CT_NTER"/>
    <property type="match status" value="1"/>
</dbReference>
<comment type="pathway">
    <text evidence="13">Lipid metabolism; malonyl-CoA biosynthesis; malonyl-CoA from acetyl-CoA: step 1/1.</text>
</comment>
<dbReference type="InterPro" id="IPR034733">
    <property type="entry name" value="AcCoA_carboxyl_beta"/>
</dbReference>
<dbReference type="NCBIfam" id="TIGR00515">
    <property type="entry name" value="accD"/>
    <property type="match status" value="1"/>
</dbReference>
<dbReference type="InterPro" id="IPR041010">
    <property type="entry name" value="Znf-ACC"/>
</dbReference>
<feature type="domain" description="CoA carboxyltransferase N-terminal" evidence="14">
    <location>
        <begin position="23"/>
        <end position="292"/>
    </location>
</feature>
<keyword evidence="16" id="KW-1185">Reference proteome</keyword>
<dbReference type="Gene3D" id="3.90.226.10">
    <property type="entry name" value="2-enoyl-CoA Hydratase, Chain A, domain 1"/>
    <property type="match status" value="1"/>
</dbReference>
<dbReference type="GO" id="GO:0008270">
    <property type="term" value="F:zinc ion binding"/>
    <property type="evidence" value="ECO:0007669"/>
    <property type="project" value="UniProtKB-UniRule"/>
</dbReference>
<keyword evidence="15" id="KW-0436">Ligase</keyword>
<dbReference type="Pfam" id="PF17848">
    <property type="entry name" value="Zn_ribbon_ACC"/>
    <property type="match status" value="1"/>
</dbReference>
<dbReference type="STRING" id="360105.CCV52592_1756"/>
<keyword evidence="7 13" id="KW-0276">Fatty acid metabolism</keyword>
<dbReference type="HAMAP" id="MF_01395">
    <property type="entry name" value="AcetylCoA_CT_beta"/>
    <property type="match status" value="1"/>
</dbReference>
<evidence type="ECO:0000256" key="1">
    <source>
        <dbReference type="ARBA" id="ARBA00004496"/>
    </source>
</evidence>
<comment type="subcellular location">
    <subcellularLocation>
        <location evidence="1 13">Cytoplasm</location>
    </subcellularLocation>
</comment>
<feature type="binding site" evidence="13">
    <location>
        <position position="27"/>
    </location>
    <ligand>
        <name>Zn(2+)</name>
        <dbReference type="ChEBI" id="CHEBI:29105"/>
    </ligand>
</feature>
<dbReference type="HOGENOM" id="CLU_015486_1_1_7"/>
<dbReference type="GO" id="GO:0006633">
    <property type="term" value="P:fatty acid biosynthetic process"/>
    <property type="evidence" value="ECO:0007669"/>
    <property type="project" value="UniProtKB-KW"/>
</dbReference>
<dbReference type="KEGG" id="ccv:CCV52592_1756"/>
<proteinExistence type="inferred from homology"/>
<dbReference type="InterPro" id="IPR029045">
    <property type="entry name" value="ClpP/crotonase-like_dom_sf"/>
</dbReference>
<evidence type="ECO:0000256" key="4">
    <source>
        <dbReference type="ARBA" id="ARBA00022723"/>
    </source>
</evidence>
<keyword evidence="9 13" id="KW-0067">ATP-binding</keyword>
<dbReference type="EC" id="2.1.3.15" evidence="13"/>
<dbReference type="RefSeq" id="WP_009649293.1">
    <property type="nucleotide sequence ID" value="NC_009715.2"/>
</dbReference>
<sequence>MNFSDIFSKIRKAQPLPEEAPTHWIKCDSCHSLMYYKEVEACFNVCPKCGYHMRLKASERIKLICDEGSFVEFDANLKPVDPLNFVDKKSYKKRIAESKEKTGRTSSVISGEGKCNGEDIQLVVFDFSFMGGSLASVEGEKITRAIKRAIDKRQALVIISASGGARMQESTFSLMQMSKTSAALKLLDEARIPYISILTDPTMGGVSASFAWLGDIIIAEPGALIGFAGQRVIKQTIGADLPEGFQRAEFLLEHGLIDAIVPRNEHKKYISDMIKILSNDANEHKKIPLQKEAKEAEISDEKPFELKLKSKG</sequence>
<gene>
    <name evidence="13 15" type="primary">accD</name>
    <name evidence="15" type="ORF">CCV52592_1756</name>
</gene>
<keyword evidence="6 13" id="KW-0863">Zinc-finger</keyword>